<dbReference type="OrthoDB" id="9809421at2"/>
<dbReference type="KEGG" id="ltr:EVS81_01455"/>
<organism evidence="1 2">
    <name type="scientific">Leucobacter triazinivorans</name>
    <dbReference type="NCBI Taxonomy" id="1784719"/>
    <lineage>
        <taxon>Bacteria</taxon>
        <taxon>Bacillati</taxon>
        <taxon>Actinomycetota</taxon>
        <taxon>Actinomycetes</taxon>
        <taxon>Micrococcales</taxon>
        <taxon>Microbacteriaceae</taxon>
        <taxon>Leucobacter</taxon>
    </lineage>
</organism>
<dbReference type="Gene3D" id="3.40.50.1010">
    <property type="entry name" value="5'-nuclease"/>
    <property type="match status" value="1"/>
</dbReference>
<dbReference type="Proteomes" id="UP000289260">
    <property type="component" value="Chromosome"/>
</dbReference>
<reference evidence="1 2" key="1">
    <citation type="submission" date="2019-02" db="EMBL/GenBank/DDBJ databases">
        <authorList>
            <person name="Sun L."/>
            <person name="Pan D."/>
            <person name="Wu X."/>
        </authorList>
    </citation>
    <scope>NUCLEOTIDE SEQUENCE [LARGE SCALE GENOMIC DNA]</scope>
    <source>
        <strain evidence="1 2">JW-1</strain>
    </source>
</reference>
<evidence type="ECO:0000313" key="1">
    <source>
        <dbReference type="EMBL" id="QBE47660.1"/>
    </source>
</evidence>
<accession>A0A4P6KCE6</accession>
<protein>
    <submittedName>
        <fullName evidence="1">NYN domain-containing protein</fullName>
    </submittedName>
</protein>
<keyword evidence="2" id="KW-1185">Reference proteome</keyword>
<dbReference type="CDD" id="cd18722">
    <property type="entry name" value="PIN_NicB-like"/>
    <property type="match status" value="1"/>
</dbReference>
<sequence>MRVGIYIDGYNLYYGGRGICGRSTPGWRWLDLRGLAGDLVADHSRWVDPVIENVTYCTARISGASNPSGQREQDVYLRALEHSGSASTISFGNYVSRVATAPLAVAGCNGKPVISHPQWPLMVQDGAENDVPGARFMASVARREEKGSDVNVASHLLIDVLTGVVDAAVVISNDSDLAFPISFVRERVPVGLINPTKGYRAGKLAGHPTDGVGNHWWYQLQPADWYEHQLPLMIGSRISKPPEW</sequence>
<name>A0A4P6KCE6_9MICO</name>
<proteinExistence type="predicted"/>
<dbReference type="AlphaFoldDB" id="A0A4P6KCE6"/>
<dbReference type="RefSeq" id="WP_130108815.1">
    <property type="nucleotide sequence ID" value="NZ_CP035806.1"/>
</dbReference>
<evidence type="ECO:0000313" key="2">
    <source>
        <dbReference type="Proteomes" id="UP000289260"/>
    </source>
</evidence>
<gene>
    <name evidence="1" type="ORF">EVS81_01455</name>
</gene>
<dbReference type="EMBL" id="CP035806">
    <property type="protein sequence ID" value="QBE47660.1"/>
    <property type="molecule type" value="Genomic_DNA"/>
</dbReference>